<evidence type="ECO:0000259" key="6">
    <source>
        <dbReference type="Pfam" id="PF04357"/>
    </source>
</evidence>
<dbReference type="AlphaFoldDB" id="A0A0R0AXK7"/>
<evidence type="ECO:0000256" key="1">
    <source>
        <dbReference type="ARBA" id="ARBA00004167"/>
    </source>
</evidence>
<organism evidence="7 8">
    <name type="scientific">Stenotrophomonas panacihumi</name>
    <dbReference type="NCBI Taxonomy" id="676599"/>
    <lineage>
        <taxon>Bacteria</taxon>
        <taxon>Pseudomonadati</taxon>
        <taxon>Pseudomonadota</taxon>
        <taxon>Gammaproteobacteria</taxon>
        <taxon>Lysobacterales</taxon>
        <taxon>Lysobacteraceae</taxon>
        <taxon>Stenotrophomonas</taxon>
    </lineage>
</organism>
<accession>A0A0R0AXK7</accession>
<protein>
    <submittedName>
        <fullName evidence="7">Pathogenicity protein</fullName>
    </submittedName>
</protein>
<keyword evidence="4 5" id="KW-0472">Membrane</keyword>
<proteinExistence type="predicted"/>
<dbReference type="PANTHER" id="PTHR36985">
    <property type="entry name" value="TRANSLOCATION AND ASSEMBLY MODULE SUBUNIT TAMB"/>
    <property type="match status" value="1"/>
</dbReference>
<keyword evidence="2 5" id="KW-0812">Transmembrane</keyword>
<name>A0A0R0AXK7_9GAMM</name>
<dbReference type="Proteomes" id="UP000051802">
    <property type="component" value="Unassembled WGS sequence"/>
</dbReference>
<keyword evidence="8" id="KW-1185">Reference proteome</keyword>
<evidence type="ECO:0000256" key="4">
    <source>
        <dbReference type="ARBA" id="ARBA00023136"/>
    </source>
</evidence>
<dbReference type="RefSeq" id="WP_057645594.1">
    <property type="nucleotide sequence ID" value="NZ_LLXU01000058.1"/>
</dbReference>
<dbReference type="GO" id="GO:0009306">
    <property type="term" value="P:protein secretion"/>
    <property type="evidence" value="ECO:0007669"/>
    <property type="project" value="InterPro"/>
</dbReference>
<dbReference type="STRING" id="676599.ARC20_06690"/>
<evidence type="ECO:0000313" key="8">
    <source>
        <dbReference type="Proteomes" id="UP000051802"/>
    </source>
</evidence>
<keyword evidence="3 5" id="KW-1133">Transmembrane helix</keyword>
<evidence type="ECO:0000256" key="5">
    <source>
        <dbReference type="SAM" id="Phobius"/>
    </source>
</evidence>
<dbReference type="InterPro" id="IPR007452">
    <property type="entry name" value="TamB_C"/>
</dbReference>
<dbReference type="GO" id="GO:0097347">
    <property type="term" value="C:TAM protein secretion complex"/>
    <property type="evidence" value="ECO:0007669"/>
    <property type="project" value="TreeGrafter"/>
</dbReference>
<sequence length="1273" mass="137014">MNAPVPPPRPRFYRRRRFWIGSGLGVLGLVLIALLAVYWLLQTVAGRDVLLAQVVARLPAGATFTWKQADGPLAGPLTLRGVDFRYQDYRFTADRVYFEADIRPLLGRKLLLDKLEISGATLNLAKSDEPFEMPSWPGSLPQIEMPLAIQADVIEVNELRVTQLGEPLINLHRIRGGLEMANGELRTRQLQVDSDRGNFGLNGDYIPRQDYKTNLTATALLPAPRGRTPASFGLVARGDLSNMEVAIAGRAPKPLHARPVFTGKEDPRWSLQADADELDTALLMGAAGVTDPAPAQPISLTLDASGKGGNAQLKGRVKQGDQEIVLQPSNVALKDQVLTVAPLEVDAFGGRIRLRGTADFTDTSNARFRMAAYARDLRFTPAPDPATPDAQQVPVELREARLGLAGTMKQWAVYGRADIAREKQRAELHIDARGDDQRATLNEVRAITPGGQLDLTGEVGWKPQLSWDVAAELSQFDPGYFAPGWDGRLSGRIASKGRQLPPAANGTPGDYQATAEIAALRGQLRQRSIDARGRFALEGKQGEGQLALSIGNSRINAKGRVGDRLDIDAQLQPLQLDDLLPGATGNLRGSVQVRGRSDAPDITADLAGSGLRWNDYSADTLSLRGRLPWRGSDGTLTLQGSAVNAGMVLDSVQVQAQGAIENLRVQADVRNDMAQLALQGEVRRNGPRWQGQVGTLRIVPSKGNTWALRQPAQFSVNGPAFTVSDACLAAVGASGALCVNANWPREGVTVHSEALPLTLIQPWLPPNEGRQVHLRGELTVDGSFRPRGNAWEGAFKVTSLEGGIRLGDNSRGEVVRYDHFSLTGDFNPQKIQGYLGIGFAGNGFVDARFNTGWDTYAPLNGELYLNMSRLSWLQLFVADLVNPKGNVEGHVSLRGTRSQPQLGGEAVLKDFTGEYPSLGLTLNDGQGRVSAQPDGSARIVANVRSGEGTLNVDGDLSWYGERTPLKLNIRGDRVLLYNTPELRVVANPDMQFGIVDKTMQLRGQVTVPEADIDLERLERGTSVSEDVVVLDPANPEETPSSPLDMDLAVILGDNVKMAGFGLKGALTGRMQVRARPGREMTANGGLDVSGRYKAYGQDLTITRGQLTWNNNIVSDPRINIRAERRIGDVTAGIDVSGRAESPRADVWSNPSMSQSEALSYLVLGRGLSSASGSEAQQVTAASAALSAGSGLIASQLGAKLGLDEAGVSQSGSLGSVVGFGKYLSPRFYVGYGVALVGGSSVITLKYLLTRGFDVEVESSTIETKGSINWRKEK</sequence>
<evidence type="ECO:0000256" key="3">
    <source>
        <dbReference type="ARBA" id="ARBA00022989"/>
    </source>
</evidence>
<evidence type="ECO:0000313" key="7">
    <source>
        <dbReference type="EMBL" id="KRG46081.1"/>
    </source>
</evidence>
<evidence type="ECO:0000256" key="2">
    <source>
        <dbReference type="ARBA" id="ARBA00022692"/>
    </source>
</evidence>
<dbReference type="EMBL" id="LLXU01000058">
    <property type="protein sequence ID" value="KRG46081.1"/>
    <property type="molecule type" value="Genomic_DNA"/>
</dbReference>
<comment type="caution">
    <text evidence="7">The sequence shown here is derived from an EMBL/GenBank/DDBJ whole genome shotgun (WGS) entry which is preliminary data.</text>
</comment>
<dbReference type="Pfam" id="PF04357">
    <property type="entry name" value="TamB"/>
    <property type="match status" value="1"/>
</dbReference>
<feature type="transmembrane region" description="Helical" evidence="5">
    <location>
        <begin position="18"/>
        <end position="41"/>
    </location>
</feature>
<gene>
    <name evidence="7" type="ORF">ARC20_06690</name>
</gene>
<feature type="domain" description="Translocation and assembly module TamB C-terminal" evidence="6">
    <location>
        <begin position="945"/>
        <end position="1272"/>
    </location>
</feature>
<reference evidence="7 8" key="1">
    <citation type="submission" date="2015-10" db="EMBL/GenBank/DDBJ databases">
        <title>Genome sequencing and analysis of members of genus Stenotrophomonas.</title>
        <authorList>
            <person name="Patil P.P."/>
            <person name="Midha S."/>
            <person name="Patil P.B."/>
        </authorList>
    </citation>
    <scope>NUCLEOTIDE SEQUENCE [LARGE SCALE GENOMIC DNA]</scope>
    <source>
        <strain evidence="7 8">JCM 16536</strain>
    </source>
</reference>
<dbReference type="PANTHER" id="PTHR36985:SF1">
    <property type="entry name" value="TRANSLOCATION AND ASSEMBLY MODULE SUBUNIT TAMB"/>
    <property type="match status" value="1"/>
</dbReference>
<comment type="subcellular location">
    <subcellularLocation>
        <location evidence="1">Membrane</location>
        <topology evidence="1">Single-pass membrane protein</topology>
    </subcellularLocation>
</comment>
<dbReference type="GO" id="GO:0005886">
    <property type="term" value="C:plasma membrane"/>
    <property type="evidence" value="ECO:0007669"/>
    <property type="project" value="InterPro"/>
</dbReference>